<evidence type="ECO:0000313" key="1">
    <source>
        <dbReference type="EMBL" id="KAG2185374.1"/>
    </source>
</evidence>
<dbReference type="OrthoDB" id="674948at2759"/>
<keyword evidence="2" id="KW-1185">Reference proteome</keyword>
<dbReference type="InterPro" id="IPR036291">
    <property type="entry name" value="NAD(P)-bd_dom_sf"/>
</dbReference>
<dbReference type="EMBL" id="JAEPRA010000005">
    <property type="protein sequence ID" value="KAG2185374.1"/>
    <property type="molecule type" value="Genomic_DNA"/>
</dbReference>
<comment type="caution">
    <text evidence="1">The sequence shown here is derived from an EMBL/GenBank/DDBJ whole genome shotgun (WGS) entry which is preliminary data.</text>
</comment>
<evidence type="ECO:0000313" key="2">
    <source>
        <dbReference type="Proteomes" id="UP000612746"/>
    </source>
</evidence>
<reference evidence="1" key="1">
    <citation type="submission" date="2020-12" db="EMBL/GenBank/DDBJ databases">
        <title>Metabolic potential, ecology and presence of endohyphal bacteria is reflected in genomic diversity of Mucoromycotina.</title>
        <authorList>
            <person name="Muszewska A."/>
            <person name="Okrasinska A."/>
            <person name="Steczkiewicz K."/>
            <person name="Drgas O."/>
            <person name="Orlowska M."/>
            <person name="Perlinska-Lenart U."/>
            <person name="Aleksandrzak-Piekarczyk T."/>
            <person name="Szatraj K."/>
            <person name="Zielenkiewicz U."/>
            <person name="Pilsyk S."/>
            <person name="Malc E."/>
            <person name="Mieczkowski P."/>
            <person name="Kruszewska J.S."/>
            <person name="Biernat P."/>
            <person name="Pawlowska J."/>
        </authorList>
    </citation>
    <scope>NUCLEOTIDE SEQUENCE</scope>
    <source>
        <strain evidence="1">WA0000051536</strain>
    </source>
</reference>
<dbReference type="PANTHER" id="PTHR40129:SF2">
    <property type="entry name" value="KETOPANTOATE REDUCTASE N-TERMINAL DOMAIN-CONTAINING PROTEIN"/>
    <property type="match status" value="1"/>
</dbReference>
<gene>
    <name evidence="1" type="ORF">INT44_002165</name>
</gene>
<protein>
    <submittedName>
        <fullName evidence="1">Uncharacterized protein</fullName>
    </submittedName>
</protein>
<name>A0A8H7Q5G3_9FUNG</name>
<proteinExistence type="predicted"/>
<dbReference type="AlphaFoldDB" id="A0A8H7Q5G3"/>
<dbReference type="Gene3D" id="3.40.50.720">
    <property type="entry name" value="NAD(P)-binding Rossmann-like Domain"/>
    <property type="match status" value="1"/>
</dbReference>
<sequence>MQQLSFAGSIQVLILGLGWTGQFLQDLLLEQKVSFAATTRDGRNGTIPWTLTDTPDVSSLPWAQTVLVTFPVLSADTMSQLIEEYTSKKGPSHWILLSSTRVFSADPSDRHTPLDPSLDTGRLPAEHVVIQKKGTVLHLCGLWGGQRQPKNWMPRMNKPESIKGKILTRQLHLIHGKDVARAIFAVHGQFTPGERWLISDQTATDWMKMFLVWGSKEQIDTIEDLRHNDPECREAIGDKGTLEEIVHKGGVKPRLNSDEFWSTFHLKPQEFLEIV</sequence>
<accession>A0A8H7Q5G3</accession>
<dbReference type="PANTHER" id="PTHR40129">
    <property type="entry name" value="KETOPANTOATE REDUCTASE N-TERMINAL DOMAIN-CONTAINING PROTEIN"/>
    <property type="match status" value="1"/>
</dbReference>
<dbReference type="SUPFAM" id="SSF51735">
    <property type="entry name" value="NAD(P)-binding Rossmann-fold domains"/>
    <property type="match status" value="1"/>
</dbReference>
<dbReference type="Proteomes" id="UP000612746">
    <property type="component" value="Unassembled WGS sequence"/>
</dbReference>
<organism evidence="1 2">
    <name type="scientific">Umbelopsis vinacea</name>
    <dbReference type="NCBI Taxonomy" id="44442"/>
    <lineage>
        <taxon>Eukaryota</taxon>
        <taxon>Fungi</taxon>
        <taxon>Fungi incertae sedis</taxon>
        <taxon>Mucoromycota</taxon>
        <taxon>Mucoromycotina</taxon>
        <taxon>Umbelopsidomycetes</taxon>
        <taxon>Umbelopsidales</taxon>
        <taxon>Umbelopsidaceae</taxon>
        <taxon>Umbelopsis</taxon>
    </lineage>
</organism>